<gene>
    <name evidence="1" type="ORF">GGQ57_000541</name>
</gene>
<accession>A0ABR6KIE0</accession>
<dbReference type="Proteomes" id="UP000533637">
    <property type="component" value="Unassembled WGS sequence"/>
</dbReference>
<name>A0ABR6KIE0_9BACT</name>
<keyword evidence="2" id="KW-1185">Reference proteome</keyword>
<evidence type="ECO:0000313" key="1">
    <source>
        <dbReference type="EMBL" id="MBB4620667.1"/>
    </source>
</evidence>
<organism evidence="1 2">
    <name type="scientific">Parabacteroides faecis</name>
    <dbReference type="NCBI Taxonomy" id="1217282"/>
    <lineage>
        <taxon>Bacteria</taxon>
        <taxon>Pseudomonadati</taxon>
        <taxon>Bacteroidota</taxon>
        <taxon>Bacteroidia</taxon>
        <taxon>Bacteroidales</taxon>
        <taxon>Tannerellaceae</taxon>
        <taxon>Parabacteroides</taxon>
    </lineage>
</organism>
<dbReference type="RefSeq" id="WP_183668798.1">
    <property type="nucleotide sequence ID" value="NZ_BMPB01000004.1"/>
</dbReference>
<dbReference type="PROSITE" id="PS51257">
    <property type="entry name" value="PROKAR_LIPOPROTEIN"/>
    <property type="match status" value="1"/>
</dbReference>
<proteinExistence type="predicted"/>
<comment type="caution">
    <text evidence="1">The sequence shown here is derived from an EMBL/GenBank/DDBJ whole genome shotgun (WGS) entry which is preliminary data.</text>
</comment>
<evidence type="ECO:0000313" key="2">
    <source>
        <dbReference type="Proteomes" id="UP000533637"/>
    </source>
</evidence>
<dbReference type="EMBL" id="JACHOC010000001">
    <property type="protein sequence ID" value="MBB4620667.1"/>
    <property type="molecule type" value="Genomic_DNA"/>
</dbReference>
<reference evidence="1 2" key="1">
    <citation type="submission" date="2020-08" db="EMBL/GenBank/DDBJ databases">
        <title>Genomic Encyclopedia of Type Strains, Phase IV (KMG-IV): sequencing the most valuable type-strain genomes for metagenomic binning, comparative biology and taxonomic classification.</title>
        <authorList>
            <person name="Goeker M."/>
        </authorList>
    </citation>
    <scope>NUCLEOTIDE SEQUENCE [LARGE SCALE GENOMIC DNA]</scope>
    <source>
        <strain evidence="1 2">DSM 102983</strain>
    </source>
</reference>
<protein>
    <recommendedName>
        <fullName evidence="3">DUF4827 domain-containing protein</fullName>
    </recommendedName>
</protein>
<evidence type="ECO:0008006" key="3">
    <source>
        <dbReference type="Google" id="ProtNLM"/>
    </source>
</evidence>
<sequence>MKSSVLYFILIMAVLVGCTNDNEPVLDQVINQNEVNINQLKQIAASSGWRVSPKVEMGDRITPLTEGEIKNFQEDLQEYSVYPKMQEEREVEVIPIGDQYIFMLPFTPKLLTKSYSGGSVIVYATYGECFLNVCNQVEIKVCYDLDEYGNIVYAFAGSESLISAGSTFCPYGTIRYTTAYYECSWGSDTVSLKLWLNRTRYDNSFSDKEHFMVTGSVNIKTGTANLESKYVGKGLWSPIITTQK</sequence>